<dbReference type="Proteomes" id="UP000019241">
    <property type="component" value="Unassembled WGS sequence"/>
</dbReference>
<keyword evidence="1" id="KW-0808">Transferase</keyword>
<sequence>MKDTIHDYLVAQIPERSAFFREMEKFAKENQVPIMEVDSLHAMLQVMAIQKPKKNS</sequence>
<evidence type="ECO:0000313" key="1">
    <source>
        <dbReference type="EMBL" id="EUJ56003.1"/>
    </source>
</evidence>
<gene>
    <name evidence="1" type="ORF">MCOL2_09216</name>
</gene>
<proteinExistence type="predicted"/>
<reference evidence="1 2" key="1">
    <citation type="submission" date="2012-12" db="EMBL/GenBank/DDBJ databases">
        <title>Novel taxa of Listeriaceae from agricultural environments in the United States.</title>
        <authorList>
            <person name="den Bakker H.C."/>
            <person name="Allred A."/>
            <person name="Warchocki S."/>
            <person name="Wright E.M."/>
            <person name="Burrell A."/>
            <person name="Nightingale K.K."/>
            <person name="Kephart D."/>
            <person name="Wiedmann M."/>
        </authorList>
    </citation>
    <scope>NUCLEOTIDE SEQUENCE [LARGE SCALE GENOMIC DNA]</scope>
    <source>
        <strain evidence="1 2">FSL S10-1203</strain>
    </source>
</reference>
<keyword evidence="1" id="KW-0489">Methyltransferase</keyword>
<organism evidence="1 2">
    <name type="scientific">Listeria fleischmannii FSL S10-1203</name>
    <dbReference type="NCBI Taxonomy" id="1265822"/>
    <lineage>
        <taxon>Bacteria</taxon>
        <taxon>Bacillati</taxon>
        <taxon>Bacillota</taxon>
        <taxon>Bacilli</taxon>
        <taxon>Bacillales</taxon>
        <taxon>Listeriaceae</taxon>
        <taxon>Listeria</taxon>
    </lineage>
</organism>
<protein>
    <submittedName>
        <fullName evidence="1">O-methyltransferase</fullName>
    </submittedName>
</protein>
<evidence type="ECO:0000313" key="2">
    <source>
        <dbReference type="Proteomes" id="UP000019241"/>
    </source>
</evidence>
<dbReference type="GO" id="GO:0032259">
    <property type="term" value="P:methylation"/>
    <property type="evidence" value="ECO:0007669"/>
    <property type="project" value="UniProtKB-KW"/>
</dbReference>
<accession>W7DEZ1</accession>
<dbReference type="AlphaFoldDB" id="W7DEZ1"/>
<dbReference type="PATRIC" id="fig|1265822.4.peg.1870"/>
<dbReference type="GO" id="GO:0008168">
    <property type="term" value="F:methyltransferase activity"/>
    <property type="evidence" value="ECO:0007669"/>
    <property type="project" value="UniProtKB-KW"/>
</dbReference>
<dbReference type="EMBL" id="AODM01000032">
    <property type="protein sequence ID" value="EUJ56003.1"/>
    <property type="molecule type" value="Genomic_DNA"/>
</dbReference>
<comment type="caution">
    <text evidence="1">The sequence shown here is derived from an EMBL/GenBank/DDBJ whole genome shotgun (WGS) entry which is preliminary data.</text>
</comment>
<name>W7DEZ1_9LIST</name>